<keyword evidence="16" id="KW-1185">Reference proteome</keyword>
<feature type="transmembrane region" description="Helical" evidence="14">
    <location>
        <begin position="30"/>
        <end position="49"/>
    </location>
</feature>
<dbReference type="GO" id="GO:0005886">
    <property type="term" value="C:plasma membrane"/>
    <property type="evidence" value="ECO:0007669"/>
    <property type="project" value="UniProtKB-SubCell"/>
</dbReference>
<evidence type="ECO:0000256" key="1">
    <source>
        <dbReference type="ARBA" id="ARBA00002536"/>
    </source>
</evidence>
<keyword evidence="5" id="KW-1003">Cell membrane</keyword>
<reference evidence="15" key="1">
    <citation type="submission" date="2022-01" db="EMBL/GenBank/DDBJ databases">
        <title>Draft Genome Sequences of Seven Type Strains of the Genus Streptomyces.</title>
        <authorList>
            <person name="Aziz S."/>
            <person name="Coretto E."/>
            <person name="Chronakova A."/>
            <person name="Sproer C."/>
            <person name="Huber K."/>
            <person name="Nouioui I."/>
            <person name="Gross H."/>
        </authorList>
    </citation>
    <scope>NUCLEOTIDE SEQUENCE</scope>
    <source>
        <strain evidence="15">DSM 103493</strain>
    </source>
</reference>
<organism evidence="15 16">
    <name type="scientific">Streptomyces muensis</name>
    <dbReference type="NCBI Taxonomy" id="1077944"/>
    <lineage>
        <taxon>Bacteria</taxon>
        <taxon>Bacillati</taxon>
        <taxon>Actinomycetota</taxon>
        <taxon>Actinomycetes</taxon>
        <taxon>Kitasatosporales</taxon>
        <taxon>Streptomycetaceae</taxon>
        <taxon>Streptomyces</taxon>
    </lineage>
</organism>
<dbReference type="RefSeq" id="WP_234765607.1">
    <property type="nucleotide sequence ID" value="NZ_JAKEIP010000132.1"/>
</dbReference>
<evidence type="ECO:0000313" key="15">
    <source>
        <dbReference type="EMBL" id="MCF1597172.1"/>
    </source>
</evidence>
<evidence type="ECO:0000256" key="12">
    <source>
        <dbReference type="ARBA" id="ARBA00047816"/>
    </source>
</evidence>
<evidence type="ECO:0000256" key="7">
    <source>
        <dbReference type="ARBA" id="ARBA00022967"/>
    </source>
</evidence>
<keyword evidence="7" id="KW-1278">Translocase</keyword>
<feature type="region of interest" description="Disordered" evidence="13">
    <location>
        <begin position="128"/>
        <end position="159"/>
    </location>
</feature>
<evidence type="ECO:0000256" key="13">
    <source>
        <dbReference type="SAM" id="MobiDB-lite"/>
    </source>
</evidence>
<evidence type="ECO:0000256" key="4">
    <source>
        <dbReference type="ARBA" id="ARBA00012949"/>
    </source>
</evidence>
<accession>A0A9X1Q1B8</accession>
<feature type="compositionally biased region" description="Low complexity" evidence="13">
    <location>
        <begin position="145"/>
        <end position="159"/>
    </location>
</feature>
<dbReference type="Proteomes" id="UP001139384">
    <property type="component" value="Unassembled WGS sequence"/>
</dbReference>
<protein>
    <recommendedName>
        <fullName evidence="4">cytochrome-c oxidase</fullName>
        <ecNumber evidence="4">7.1.1.9</ecNumber>
    </recommendedName>
    <alternativeName>
        <fullName evidence="11">Cytochrome aa3 subunit 4</fullName>
    </alternativeName>
    <alternativeName>
        <fullName evidence="10">Cytochrome c oxidase polypeptide IV</fullName>
    </alternativeName>
</protein>
<sequence length="159" mass="16959">MKTESRLFMGVAGFFLVTAVGYGWRSEEPAGTAVLVVAFLMAALVAFFLHMQYRRRGPRAQDRADAEVVDTAGPLAFFPPHSPWPITTAVGSVLAALGVVYGLWLFLLGLGVLGHGVFGMVFQYADRDGQRDGRRPNSSPEDAGSSTPSASPTSSTPKP</sequence>
<proteinExistence type="inferred from homology"/>
<evidence type="ECO:0000256" key="8">
    <source>
        <dbReference type="ARBA" id="ARBA00022989"/>
    </source>
</evidence>
<dbReference type="Pfam" id="PF12270">
    <property type="entry name" value="Cyt_c_ox_IV"/>
    <property type="match status" value="1"/>
</dbReference>
<evidence type="ECO:0000313" key="16">
    <source>
        <dbReference type="Proteomes" id="UP001139384"/>
    </source>
</evidence>
<feature type="transmembrane region" description="Helical" evidence="14">
    <location>
        <begin position="107"/>
        <end position="125"/>
    </location>
</feature>
<dbReference type="EMBL" id="JAKEIP010000132">
    <property type="protein sequence ID" value="MCF1597172.1"/>
    <property type="molecule type" value="Genomic_DNA"/>
</dbReference>
<evidence type="ECO:0000256" key="11">
    <source>
        <dbReference type="ARBA" id="ARBA00031401"/>
    </source>
</evidence>
<gene>
    <name evidence="15" type="ORF">L0P92_26950</name>
</gene>
<dbReference type="GO" id="GO:0022900">
    <property type="term" value="P:electron transport chain"/>
    <property type="evidence" value="ECO:0007669"/>
    <property type="project" value="InterPro"/>
</dbReference>
<dbReference type="InterPro" id="IPR021050">
    <property type="entry name" value="Cyt_c_oxidase_su4_actinobac"/>
</dbReference>
<comment type="catalytic activity">
    <reaction evidence="12">
        <text>4 Fe(II)-[cytochrome c] + O2 + 8 H(+)(in) = 4 Fe(III)-[cytochrome c] + 2 H2O + 4 H(+)(out)</text>
        <dbReference type="Rhea" id="RHEA:11436"/>
        <dbReference type="Rhea" id="RHEA-COMP:10350"/>
        <dbReference type="Rhea" id="RHEA-COMP:14399"/>
        <dbReference type="ChEBI" id="CHEBI:15377"/>
        <dbReference type="ChEBI" id="CHEBI:15378"/>
        <dbReference type="ChEBI" id="CHEBI:15379"/>
        <dbReference type="ChEBI" id="CHEBI:29033"/>
        <dbReference type="ChEBI" id="CHEBI:29034"/>
        <dbReference type="EC" id="7.1.1.9"/>
    </reaction>
</comment>
<dbReference type="AlphaFoldDB" id="A0A9X1Q1B8"/>
<keyword evidence="9 14" id="KW-0472">Membrane</keyword>
<name>A0A9X1Q1B8_STRM4</name>
<comment type="similarity">
    <text evidence="3">Belongs to the cytochrome c oxidase bacterial subunit CtaF family.</text>
</comment>
<dbReference type="EC" id="7.1.1.9" evidence="4"/>
<evidence type="ECO:0000256" key="14">
    <source>
        <dbReference type="SAM" id="Phobius"/>
    </source>
</evidence>
<comment type="caution">
    <text evidence="15">The sequence shown here is derived from an EMBL/GenBank/DDBJ whole genome shotgun (WGS) entry which is preliminary data.</text>
</comment>
<evidence type="ECO:0000256" key="10">
    <source>
        <dbReference type="ARBA" id="ARBA00031366"/>
    </source>
</evidence>
<comment type="subcellular location">
    <subcellularLocation>
        <location evidence="2">Cell membrane</location>
        <topology evidence="2">Multi-pass membrane protein</topology>
    </subcellularLocation>
</comment>
<keyword evidence="8 14" id="KW-1133">Transmembrane helix</keyword>
<keyword evidence="6 14" id="KW-0812">Transmembrane</keyword>
<comment type="function">
    <text evidence="1">Part of cytochrome c oxidase, its function is unknown.</text>
</comment>
<evidence type="ECO:0000256" key="2">
    <source>
        <dbReference type="ARBA" id="ARBA00004651"/>
    </source>
</evidence>
<evidence type="ECO:0000256" key="5">
    <source>
        <dbReference type="ARBA" id="ARBA00022475"/>
    </source>
</evidence>
<evidence type="ECO:0000256" key="6">
    <source>
        <dbReference type="ARBA" id="ARBA00022692"/>
    </source>
</evidence>
<feature type="transmembrane region" description="Helical" evidence="14">
    <location>
        <begin position="7"/>
        <end position="24"/>
    </location>
</feature>
<evidence type="ECO:0000256" key="9">
    <source>
        <dbReference type="ARBA" id="ARBA00023136"/>
    </source>
</evidence>
<evidence type="ECO:0000256" key="3">
    <source>
        <dbReference type="ARBA" id="ARBA00006870"/>
    </source>
</evidence>
<dbReference type="GO" id="GO:0004129">
    <property type="term" value="F:cytochrome-c oxidase activity"/>
    <property type="evidence" value="ECO:0007669"/>
    <property type="project" value="UniProtKB-EC"/>
</dbReference>